<evidence type="ECO:0008006" key="3">
    <source>
        <dbReference type="Google" id="ProtNLM"/>
    </source>
</evidence>
<reference evidence="2" key="1">
    <citation type="submission" date="2016-10" db="EMBL/GenBank/DDBJ databases">
        <authorList>
            <person name="Varghese N."/>
            <person name="Submissions S."/>
        </authorList>
    </citation>
    <scope>NUCLEOTIDE SEQUENCE [LARGE SCALE GENOMIC DNA]</scope>
    <source>
        <strain evidence="2">CGMCC 4.3504</strain>
    </source>
</reference>
<organism evidence="1 2">
    <name type="scientific">Streptomyces prasinopilosus</name>
    <dbReference type="NCBI Taxonomy" id="67344"/>
    <lineage>
        <taxon>Bacteria</taxon>
        <taxon>Bacillati</taxon>
        <taxon>Actinomycetota</taxon>
        <taxon>Actinomycetes</taxon>
        <taxon>Kitasatosporales</taxon>
        <taxon>Streptomycetaceae</taxon>
        <taxon>Streptomyces</taxon>
    </lineage>
</organism>
<protein>
    <recommendedName>
        <fullName evidence="3">Excreted virulence factor EspC, type VII ESX diderm</fullName>
    </recommendedName>
</protein>
<name>A0A1G6I873_9ACTN</name>
<gene>
    <name evidence="1" type="ORF">SAMN05216505_101113</name>
</gene>
<dbReference type="EMBL" id="FMZK01000001">
    <property type="protein sequence ID" value="SDC02661.1"/>
    <property type="molecule type" value="Genomic_DNA"/>
</dbReference>
<dbReference type="RefSeq" id="WP_055574008.1">
    <property type="nucleotide sequence ID" value="NZ_FMZK01000001.1"/>
</dbReference>
<dbReference type="AlphaFoldDB" id="A0A1G6I873"/>
<sequence>MAWDEWEQLKAAAAERHTAQTLLNRLPADPGGGAGTLLSNRRTWTEAGTDIGSLREDIGRARRKLKVGQAGLGKESGCLTAAAQKGVHVSWETYLENLGGRCGKLSDLLVRAGTDQYRTDESVEAEIAGLEAAYADTPAVGGQGKGR</sequence>
<evidence type="ECO:0000313" key="2">
    <source>
        <dbReference type="Proteomes" id="UP000182100"/>
    </source>
</evidence>
<keyword evidence="2" id="KW-1185">Reference proteome</keyword>
<accession>A0A1G6I873</accession>
<dbReference type="STRING" id="67344.SAMN05216505_101113"/>
<evidence type="ECO:0000313" key="1">
    <source>
        <dbReference type="EMBL" id="SDC02661.1"/>
    </source>
</evidence>
<dbReference type="Proteomes" id="UP000182100">
    <property type="component" value="Unassembled WGS sequence"/>
</dbReference>
<proteinExistence type="predicted"/>